<comment type="similarity">
    <text evidence="1">Belongs to the SCAR/WAVE family.</text>
</comment>
<protein>
    <submittedName>
        <fullName evidence="2">SCAR/WAVE family protein</fullName>
    </submittedName>
</protein>
<comment type="caution">
    <text evidence="2">The sequence shown here is derived from an EMBL/GenBank/DDBJ whole genome shotgun (WGS) entry which is preliminary data.</text>
</comment>
<evidence type="ECO:0000313" key="3">
    <source>
        <dbReference type="Proteomes" id="UP000215914"/>
    </source>
</evidence>
<dbReference type="Gramene" id="mRNA:HanXRQr2_Chr06g0241161">
    <property type="protein sequence ID" value="mRNA:HanXRQr2_Chr06g0241161"/>
    <property type="gene ID" value="HanXRQr2_Chr06g0241161"/>
</dbReference>
<accession>A0A9K3IQH6</accession>
<dbReference type="GO" id="GO:0005856">
    <property type="term" value="C:cytoskeleton"/>
    <property type="evidence" value="ECO:0007669"/>
    <property type="project" value="InterPro"/>
</dbReference>
<evidence type="ECO:0000256" key="1">
    <source>
        <dbReference type="ARBA" id="ARBA00006993"/>
    </source>
</evidence>
<sequence>MMLVRVNVRNEYGLGMPELYTETNREDPNAVLEGVAGLVGILVRQSVNCRSLVSEASDQNLD</sequence>
<keyword evidence="3" id="KW-1185">Reference proteome</keyword>
<reference evidence="2" key="1">
    <citation type="journal article" date="2017" name="Nature">
        <title>The sunflower genome provides insights into oil metabolism, flowering and Asterid evolution.</title>
        <authorList>
            <person name="Badouin H."/>
            <person name="Gouzy J."/>
            <person name="Grassa C.J."/>
            <person name="Murat F."/>
            <person name="Staton S.E."/>
            <person name="Cottret L."/>
            <person name="Lelandais-Briere C."/>
            <person name="Owens G.L."/>
            <person name="Carrere S."/>
            <person name="Mayjonade B."/>
            <person name="Legrand L."/>
            <person name="Gill N."/>
            <person name="Kane N.C."/>
            <person name="Bowers J.E."/>
            <person name="Hubner S."/>
            <person name="Bellec A."/>
            <person name="Berard A."/>
            <person name="Berges H."/>
            <person name="Blanchet N."/>
            <person name="Boniface M.C."/>
            <person name="Brunel D."/>
            <person name="Catrice O."/>
            <person name="Chaidir N."/>
            <person name="Claudel C."/>
            <person name="Donnadieu C."/>
            <person name="Faraut T."/>
            <person name="Fievet G."/>
            <person name="Helmstetter N."/>
            <person name="King M."/>
            <person name="Knapp S.J."/>
            <person name="Lai Z."/>
            <person name="Le Paslier M.C."/>
            <person name="Lippi Y."/>
            <person name="Lorenzon L."/>
            <person name="Mandel J.R."/>
            <person name="Marage G."/>
            <person name="Marchand G."/>
            <person name="Marquand E."/>
            <person name="Bret-Mestries E."/>
            <person name="Morien E."/>
            <person name="Nambeesan S."/>
            <person name="Nguyen T."/>
            <person name="Pegot-Espagnet P."/>
            <person name="Pouilly N."/>
            <person name="Raftis F."/>
            <person name="Sallet E."/>
            <person name="Schiex T."/>
            <person name="Thomas J."/>
            <person name="Vandecasteele C."/>
            <person name="Vares D."/>
            <person name="Vear F."/>
            <person name="Vautrin S."/>
            <person name="Crespi M."/>
            <person name="Mangin B."/>
            <person name="Burke J.M."/>
            <person name="Salse J."/>
            <person name="Munos S."/>
            <person name="Vincourt P."/>
            <person name="Rieseberg L.H."/>
            <person name="Langlade N.B."/>
        </authorList>
    </citation>
    <scope>NUCLEOTIDE SEQUENCE</scope>
    <source>
        <tissue evidence="2">Leaves</tissue>
    </source>
</reference>
<dbReference type="PANTHER" id="PTHR12902">
    <property type="entry name" value="WASP-1"/>
    <property type="match status" value="1"/>
</dbReference>
<dbReference type="Proteomes" id="UP000215914">
    <property type="component" value="Unassembled WGS sequence"/>
</dbReference>
<evidence type="ECO:0000313" key="2">
    <source>
        <dbReference type="EMBL" id="KAF5800834.1"/>
    </source>
</evidence>
<dbReference type="AlphaFoldDB" id="A0A9K3IQH6"/>
<gene>
    <name evidence="2" type="ORF">HanXRQr2_Chr06g0241161</name>
</gene>
<dbReference type="EMBL" id="MNCJ02000321">
    <property type="protein sequence ID" value="KAF5800834.1"/>
    <property type="molecule type" value="Genomic_DNA"/>
</dbReference>
<proteinExistence type="inferred from homology"/>
<organism evidence="2 3">
    <name type="scientific">Helianthus annuus</name>
    <name type="common">Common sunflower</name>
    <dbReference type="NCBI Taxonomy" id="4232"/>
    <lineage>
        <taxon>Eukaryota</taxon>
        <taxon>Viridiplantae</taxon>
        <taxon>Streptophyta</taxon>
        <taxon>Embryophyta</taxon>
        <taxon>Tracheophyta</taxon>
        <taxon>Spermatophyta</taxon>
        <taxon>Magnoliopsida</taxon>
        <taxon>eudicotyledons</taxon>
        <taxon>Gunneridae</taxon>
        <taxon>Pentapetalae</taxon>
        <taxon>asterids</taxon>
        <taxon>campanulids</taxon>
        <taxon>Asterales</taxon>
        <taxon>Asteraceae</taxon>
        <taxon>Asteroideae</taxon>
        <taxon>Heliantheae alliance</taxon>
        <taxon>Heliantheae</taxon>
        <taxon>Helianthus</taxon>
    </lineage>
</organism>
<dbReference type="PANTHER" id="PTHR12902:SF33">
    <property type="entry name" value="PROTEIN SCAR3"/>
    <property type="match status" value="1"/>
</dbReference>
<name>A0A9K3IQH6_HELAN</name>
<dbReference type="GO" id="GO:0030036">
    <property type="term" value="P:actin cytoskeleton organization"/>
    <property type="evidence" value="ECO:0007669"/>
    <property type="project" value="InterPro"/>
</dbReference>
<dbReference type="InterPro" id="IPR028288">
    <property type="entry name" value="SCAR/WAVE_fam"/>
</dbReference>
<reference evidence="2" key="2">
    <citation type="submission" date="2020-06" db="EMBL/GenBank/DDBJ databases">
        <title>Helianthus annuus Genome sequencing and assembly Release 2.</title>
        <authorList>
            <person name="Gouzy J."/>
            <person name="Langlade N."/>
            <person name="Munos S."/>
        </authorList>
    </citation>
    <scope>NUCLEOTIDE SEQUENCE</scope>
    <source>
        <tissue evidence="2">Leaves</tissue>
    </source>
</reference>